<dbReference type="PATRIC" id="fig|632772.20.peg.8259"/>
<evidence type="ECO:0000313" key="1">
    <source>
        <dbReference type="EMBL" id="BAH56003.1"/>
    </source>
</evidence>
<gene>
    <name evidence="1" type="ordered locus">ROP_pROB01-05040</name>
</gene>
<dbReference type="Proteomes" id="UP000002212">
    <property type="component" value="Plasmid pROB01"/>
</dbReference>
<proteinExistence type="predicted"/>
<organism evidence="1 2">
    <name type="scientific">Rhodococcus opacus (strain B4)</name>
    <dbReference type="NCBI Taxonomy" id="632772"/>
    <lineage>
        <taxon>Bacteria</taxon>
        <taxon>Bacillati</taxon>
        <taxon>Actinomycetota</taxon>
        <taxon>Actinomycetes</taxon>
        <taxon>Mycobacteriales</taxon>
        <taxon>Nocardiaceae</taxon>
        <taxon>Rhodococcus</taxon>
    </lineage>
</organism>
<dbReference type="HOGENOM" id="CLU_3011359_0_0_11"/>
<evidence type="ECO:0000313" key="2">
    <source>
        <dbReference type="Proteomes" id="UP000002212"/>
    </source>
</evidence>
<reference evidence="1 2" key="1">
    <citation type="submission" date="2009-03" db="EMBL/GenBank/DDBJ databases">
        <title>Comparison of the complete genome sequences of Rhodococcus erythropolis PR4 and Rhodococcus opacus B4.</title>
        <authorList>
            <person name="Takarada H."/>
            <person name="Sekine M."/>
            <person name="Hosoyama A."/>
            <person name="Yamada R."/>
            <person name="Fujisawa T."/>
            <person name="Omata S."/>
            <person name="Shimizu A."/>
            <person name="Tsukatani N."/>
            <person name="Tanikawa S."/>
            <person name="Fujita N."/>
            <person name="Harayama S."/>
        </authorList>
    </citation>
    <scope>NUCLEOTIDE SEQUENCE [LARGE SCALE GENOMIC DNA]</scope>
    <source>
        <strain evidence="1 2">B4</strain>
        <plasmid evidence="1 2">pROB01</plasmid>
    </source>
</reference>
<protein>
    <submittedName>
        <fullName evidence="1">Uncharacterized protein</fullName>
    </submittedName>
</protein>
<accession>C1BCE8</accession>
<keyword evidence="1" id="KW-0614">Plasmid</keyword>
<sequence>MFSGLLGMWPAGGLREVRFGAAVARVREALHRRNCGTVFGEKAVGRQAHTTPCSAS</sequence>
<dbReference type="AlphaFoldDB" id="C1BCE8"/>
<name>C1BCE8_RHOOB</name>
<dbReference type="EMBL" id="AP011116">
    <property type="protein sequence ID" value="BAH56003.1"/>
    <property type="molecule type" value="Genomic_DNA"/>
</dbReference>
<dbReference type="KEGG" id="rop:ROP_pROB01-05040"/>
<geneLocation type="plasmid" evidence="1 2">
    <name>pROB01</name>
</geneLocation>